<dbReference type="InterPro" id="IPR024096">
    <property type="entry name" value="NO_sig/Golgi_transp_ligand-bd"/>
</dbReference>
<dbReference type="GO" id="GO:0020037">
    <property type="term" value="F:heme binding"/>
    <property type="evidence" value="ECO:0007669"/>
    <property type="project" value="InterPro"/>
</dbReference>
<reference evidence="2 3" key="1">
    <citation type="submission" date="2016-08" db="EMBL/GenBank/DDBJ databases">
        <title>Analysis of Carbohydrate Active Enzymes in Thermogemmatispora T81 Reveals Carbohydrate Degradation Ability.</title>
        <authorList>
            <person name="Tomazini A."/>
            <person name="Lal S."/>
            <person name="Stott M."/>
            <person name="Henrissat B."/>
            <person name="Polikarpov I."/>
            <person name="Sparling R."/>
            <person name="Levin D.B."/>
        </authorList>
    </citation>
    <scope>NUCLEOTIDE SEQUENCE [LARGE SCALE GENOMIC DNA]</scope>
    <source>
        <strain evidence="2 3">T81</strain>
    </source>
</reference>
<dbReference type="InterPro" id="IPR004096">
    <property type="entry name" value="V4R"/>
</dbReference>
<dbReference type="RefSeq" id="WP_112426338.1">
    <property type="nucleotide sequence ID" value="NZ_MCIF01000002.1"/>
</dbReference>
<dbReference type="InterPro" id="IPR011644">
    <property type="entry name" value="Heme_NO-bd"/>
</dbReference>
<gene>
    <name evidence="2" type="ORF">A4R35_02765</name>
</gene>
<feature type="domain" description="4-vinyl reductase 4VR" evidence="1">
    <location>
        <begin position="118"/>
        <end position="181"/>
    </location>
</feature>
<dbReference type="AlphaFoldDB" id="A0A328VC97"/>
<dbReference type="SUPFAM" id="SSF111126">
    <property type="entry name" value="Ligand-binding domain in the NO signalling and Golgi transport"/>
    <property type="match status" value="1"/>
</dbReference>
<comment type="caution">
    <text evidence="2">The sequence shown here is derived from an EMBL/GenBank/DDBJ whole genome shotgun (WGS) entry which is preliminary data.</text>
</comment>
<dbReference type="Gene3D" id="3.90.1520.10">
    <property type="entry name" value="H-NOX domain"/>
    <property type="match status" value="1"/>
</dbReference>
<dbReference type="InterPro" id="IPR038158">
    <property type="entry name" value="H-NOX_domain_sf"/>
</dbReference>
<evidence type="ECO:0000259" key="1">
    <source>
        <dbReference type="SMART" id="SM00989"/>
    </source>
</evidence>
<dbReference type="EMBL" id="MCIF01000002">
    <property type="protein sequence ID" value="RAQ94439.1"/>
    <property type="molecule type" value="Genomic_DNA"/>
</dbReference>
<evidence type="ECO:0000313" key="2">
    <source>
        <dbReference type="EMBL" id="RAQ94439.1"/>
    </source>
</evidence>
<organism evidence="2 3">
    <name type="scientific">Thermogemmatispora tikiterensis</name>
    <dbReference type="NCBI Taxonomy" id="1825093"/>
    <lineage>
        <taxon>Bacteria</taxon>
        <taxon>Bacillati</taxon>
        <taxon>Chloroflexota</taxon>
        <taxon>Ktedonobacteria</taxon>
        <taxon>Thermogemmatisporales</taxon>
        <taxon>Thermogemmatisporaceae</taxon>
        <taxon>Thermogemmatispora</taxon>
    </lineage>
</organism>
<keyword evidence="3" id="KW-1185">Reference proteome</keyword>
<proteinExistence type="predicted"/>
<protein>
    <recommendedName>
        <fullName evidence="1">4-vinyl reductase 4VR domain-containing protein</fullName>
    </recommendedName>
</protein>
<dbReference type="Pfam" id="PF07700">
    <property type="entry name" value="HNOB"/>
    <property type="match status" value="1"/>
</dbReference>
<name>A0A328VC97_9CHLR</name>
<dbReference type="Proteomes" id="UP000248706">
    <property type="component" value="Unassembled WGS sequence"/>
</dbReference>
<evidence type="ECO:0000313" key="3">
    <source>
        <dbReference type="Proteomes" id="UP000248706"/>
    </source>
</evidence>
<sequence>MHGLIFTTWEKYLGERFGGGLLSAYREAIGESPSATPLVSRSYDDGALLEGVAAASRLSGLSPDQLLREYGRYFMLNSLTGHLCKYILSGVSSAYDLLLTMRDVHSRLRKTAAGLTPPLFNYEFASQERSVILIYDSPRQLCAVLLGAIEGAAERYGEEASIYEHSCMKRGDPVCRIAATFARDTRSAEQLSEQARANAFEQQAHQNAMRELGRGILTILPTEPAQALTLREVRQALAQRYRLNPTYQRPAVLLQALRHLQFAGYVAATSGELEDNLTTRRYWRVSTYWDY</sequence>
<dbReference type="OrthoDB" id="146724at2"/>
<dbReference type="SMART" id="SM00989">
    <property type="entry name" value="V4R"/>
    <property type="match status" value="1"/>
</dbReference>
<accession>A0A328VC97</accession>